<feature type="region of interest" description="Disordered" evidence="1">
    <location>
        <begin position="979"/>
        <end position="1033"/>
    </location>
</feature>
<feature type="compositionally biased region" description="Basic and acidic residues" evidence="1">
    <location>
        <begin position="90"/>
        <end position="101"/>
    </location>
</feature>
<dbReference type="GeneID" id="108671749"/>
<reference evidence="3" key="1">
    <citation type="submission" date="2025-08" db="UniProtKB">
        <authorList>
            <consortium name="RefSeq"/>
        </authorList>
    </citation>
    <scope>IDENTIFICATION</scope>
    <source>
        <tissue evidence="3">Whole organism</tissue>
    </source>
</reference>
<feature type="compositionally biased region" description="Low complexity" evidence="1">
    <location>
        <begin position="15"/>
        <end position="29"/>
    </location>
</feature>
<feature type="compositionally biased region" description="Low complexity" evidence="1">
    <location>
        <begin position="747"/>
        <end position="757"/>
    </location>
</feature>
<feature type="compositionally biased region" description="Low complexity" evidence="1">
    <location>
        <begin position="1397"/>
        <end position="1409"/>
    </location>
</feature>
<evidence type="ECO:0000313" key="3">
    <source>
        <dbReference type="RefSeq" id="XP_018014814.1"/>
    </source>
</evidence>
<feature type="compositionally biased region" description="Polar residues" evidence="1">
    <location>
        <begin position="1003"/>
        <end position="1019"/>
    </location>
</feature>
<dbReference type="RefSeq" id="XP_018014814.1">
    <property type="nucleotide sequence ID" value="XM_018159325.2"/>
</dbReference>
<feature type="compositionally biased region" description="Polar residues" evidence="1">
    <location>
        <begin position="730"/>
        <end position="739"/>
    </location>
</feature>
<evidence type="ECO:0000313" key="2">
    <source>
        <dbReference type="Proteomes" id="UP000694843"/>
    </source>
</evidence>
<feature type="compositionally biased region" description="Basic and acidic residues" evidence="1">
    <location>
        <begin position="177"/>
        <end position="191"/>
    </location>
</feature>
<dbReference type="KEGG" id="hazt:108671749"/>
<feature type="compositionally biased region" description="Basic residues" evidence="1">
    <location>
        <begin position="774"/>
        <end position="783"/>
    </location>
</feature>
<feature type="region of interest" description="Disordered" evidence="1">
    <location>
        <begin position="730"/>
        <end position="818"/>
    </location>
</feature>
<sequence length="1438" mass="161180">MECNSNEKPLHRNQNQTSSNYNLINNNSSFEKGDKLRRNKDTSLIKNNNNTQKPKETLMPFQKGNIFKKILGAVESNEETTHKNKSSRNAYDRPNKNEGSRTDSSISVSGNTSQCSSNENVIPVACRLGKTKAKSETTTSNFENNQCCKDASNERSMNTCDEMGDEKEGSRSISIVKHRDELKSYEEKGKSSEPTSQDAQKFDGKKKMHNVGNTEQHRAMNAGTDVEKTSSCNQKTCKSEMNNYYADKSLEGNKDQKVIIDVEREKSTRNETKNLDAGNTLNADVSDTRDLLSISLCGSNLIKSDELQNNYLTSYIGFPPLDYPTALLPTSGKLFDDYFGLSSDSSLSRSGEIIMPFTPQNLEEELMYPDTYTQGSKIIQNWNAREQDFFLGAPNRKPKSNQRPLSAEGNELTRNDRRPCGEGNQSEIWTATAPQFHSYNRNDDIDENISGNKLNGDVCRISTNKTDAVLAKPSSRDLKHLRSMPVNYTEKRYSLPSLTEFDNFDRDEYVTFKQRLMGAKQEIPRCLRLNPFEPWDESLFDSQPPVFNEKLDANRGLTSSNERDFEDNVLRSSTQKQAHDSQGTNSDKLSDIETKFTSSKKTQKKKKEKENEIGKPSAESETIEGNSSFNNMAKKTITSNGVTLSKVRSHGGFVATGLTGIPINGSDAEGEDALNLEVGESNKVLGGIESWHEPKKDANTVTKRHSSSGGSITQAVSDLQTKGAFGEITQEFNTQTNGSEYKEIRIDSSSSRSSLNEEWSDSDPVKNCDDFHAHASHPNKKVGVKAADAQNKTTKQILPGQKDDHFTKDNENKRSSGEIGTKIDYCEAQIETDHETESRTVSKRFEYKGDTPRPDAYADSPQEVPHFAVIESYCSSPNIGSKDIAKETVREFPSTVEKKLSNNNKNYERNLENESPGLIILENPASMENFSPIQRRAFSQEIIKGLREGQLTRNLLERKCFLGASEELLREKTMYLKKKAEKRQERNKNDPNDASSDDDSYRQSEFQDISSKGLPSNTSHYDDTKSTGNEPKLEISDVIIDNNFETTDEYSREKNINYLQRQNREVTSLSGTRFSQASCNNEINDFPDLRSGLDVRVASALEADKLFIDTEGAKKHDVTRDNFHEQAENKGSLTGKKMSVPELTVDYCRRGRRESSATAKKYNPHHHCPSIELNRSSKASDRKSSKANNSIQKTTTAKLEPGTSRSNAALITSPRHMRMNDQPVEKFESYATNDKNTNLTRNKDLNCRRPSEAHLNANFPDSRSRSKSPMMMNSIPRNHERRFSEGSATRNPNKSPVFPIPKPSDSRRYSSFGLDAHKNQIQHSRRLSRERSSGRIYPQQNTFASELQESQQGSKLCTSEQYTLAAPHPSGARKKTADALRSADSKSSLNRCHRHSYSSSSSESTSDSDSSSDDDSSTDSSSDSSSALEDLAHLSLYS</sequence>
<proteinExistence type="predicted"/>
<protein>
    <submittedName>
        <fullName evidence="3">Serine-rich adhesin for platelets</fullName>
    </submittedName>
</protein>
<feature type="compositionally biased region" description="Polar residues" evidence="1">
    <location>
        <begin position="570"/>
        <end position="587"/>
    </location>
</feature>
<feature type="compositionally biased region" description="Basic and acidic residues" evidence="1">
    <location>
        <begin position="763"/>
        <end position="773"/>
    </location>
</feature>
<feature type="region of interest" description="Disordered" evidence="1">
    <location>
        <begin position="691"/>
        <end position="712"/>
    </location>
</feature>
<evidence type="ECO:0000256" key="1">
    <source>
        <dbReference type="SAM" id="MobiDB-lite"/>
    </source>
</evidence>
<feature type="compositionally biased region" description="Basic and acidic residues" evidence="1">
    <location>
        <begin position="411"/>
        <end position="420"/>
    </location>
</feature>
<feature type="region of interest" description="Disordered" evidence="1">
    <location>
        <begin position="76"/>
        <end position="117"/>
    </location>
</feature>
<feature type="compositionally biased region" description="Basic and acidic residues" evidence="1">
    <location>
        <begin position="801"/>
        <end position="816"/>
    </location>
</feature>
<feature type="compositionally biased region" description="Polar residues" evidence="1">
    <location>
        <begin position="102"/>
        <end position="117"/>
    </location>
</feature>
<accession>A0A8B7NMA9</accession>
<feature type="region of interest" description="Disordered" evidence="1">
    <location>
        <begin position="155"/>
        <end position="204"/>
    </location>
</feature>
<dbReference type="Proteomes" id="UP000694843">
    <property type="component" value="Unplaced"/>
</dbReference>
<feature type="region of interest" description="Disordered" evidence="1">
    <location>
        <begin position="546"/>
        <end position="627"/>
    </location>
</feature>
<organism evidence="2 3">
    <name type="scientific">Hyalella azteca</name>
    <name type="common">Amphipod</name>
    <dbReference type="NCBI Taxonomy" id="294128"/>
    <lineage>
        <taxon>Eukaryota</taxon>
        <taxon>Metazoa</taxon>
        <taxon>Ecdysozoa</taxon>
        <taxon>Arthropoda</taxon>
        <taxon>Crustacea</taxon>
        <taxon>Multicrustacea</taxon>
        <taxon>Malacostraca</taxon>
        <taxon>Eumalacostraca</taxon>
        <taxon>Peracarida</taxon>
        <taxon>Amphipoda</taxon>
        <taxon>Senticaudata</taxon>
        <taxon>Talitrida</taxon>
        <taxon>Talitroidea</taxon>
        <taxon>Hyalellidae</taxon>
        <taxon>Hyalella</taxon>
    </lineage>
</organism>
<feature type="compositionally biased region" description="Basic and acidic residues" evidence="1">
    <location>
        <begin position="1020"/>
        <end position="1033"/>
    </location>
</feature>
<feature type="compositionally biased region" description="Basic and acidic residues" evidence="1">
    <location>
        <begin position="982"/>
        <end position="991"/>
    </location>
</feature>
<feature type="region of interest" description="Disordered" evidence="1">
    <location>
        <begin position="1366"/>
        <end position="1438"/>
    </location>
</feature>
<keyword evidence="2" id="KW-1185">Reference proteome</keyword>
<name>A0A8B7NMA9_HYAAZ</name>
<feature type="compositionally biased region" description="Basic and acidic residues" evidence="1">
    <location>
        <begin position="1375"/>
        <end position="1384"/>
    </location>
</feature>
<feature type="region of interest" description="Disordered" evidence="1">
    <location>
        <begin position="1251"/>
        <end position="1335"/>
    </location>
</feature>
<dbReference type="OrthoDB" id="6359157at2759"/>
<feature type="region of interest" description="Disordered" evidence="1">
    <location>
        <begin position="392"/>
        <end position="424"/>
    </location>
</feature>
<gene>
    <name evidence="3" type="primary">LOC108671749</name>
</gene>
<feature type="region of interest" description="Disordered" evidence="1">
    <location>
        <begin position="1154"/>
        <end position="1215"/>
    </location>
</feature>
<feature type="compositionally biased region" description="Basic and acidic residues" evidence="1">
    <location>
        <begin position="31"/>
        <end position="43"/>
    </location>
</feature>
<feature type="region of interest" description="Disordered" evidence="1">
    <location>
        <begin position="1"/>
        <end position="63"/>
    </location>
</feature>
<feature type="compositionally biased region" description="Polar residues" evidence="1">
    <location>
        <begin position="1191"/>
        <end position="1210"/>
    </location>
</feature>